<evidence type="ECO:0000256" key="1">
    <source>
        <dbReference type="SAM" id="Coils"/>
    </source>
</evidence>
<feature type="coiled-coil region" evidence="1">
    <location>
        <begin position="362"/>
        <end position="389"/>
    </location>
</feature>
<keyword evidence="1" id="KW-0175">Coiled coil</keyword>
<gene>
    <name evidence="3" type="ORF">ARMGADRAFT_1008086</name>
</gene>
<evidence type="ECO:0000313" key="3">
    <source>
        <dbReference type="EMBL" id="PBK99555.1"/>
    </source>
</evidence>
<name>A0A2H3DWH2_ARMGA</name>
<feature type="compositionally biased region" description="Polar residues" evidence="2">
    <location>
        <begin position="260"/>
        <end position="275"/>
    </location>
</feature>
<dbReference type="OrthoDB" id="2962444at2759"/>
<evidence type="ECO:0000256" key="2">
    <source>
        <dbReference type="SAM" id="MobiDB-lite"/>
    </source>
</evidence>
<sequence>MARKTSRRSPQPTNAQKLWVSCPRDKRWNIIDDIIERSVKESRDAGERKGHRSEIYVRAAVIKATEAGLMKMEGNRVRLRKEGLSLIQDVIQECQDDSLSPRAQRRAHMHCFKAKLKHIKRPLYAELYSDIQKFKARYERERSLSSEPDDHMDLDSKEPEIESGMEVESVAGSSRLLPSTPVKAIIRAYSYPTPESIPRVARLVSRWMPFKLLPSFARRSMDVDIPESPIQYCDVATATSPIAVEEDVDMVSPHAIVASSSLSVPSHQSASSSNGDIGMDDDAGTSPRCAGCQQVQADAIEIERLKEQVKEITEEMTKIKEESDTLTAKLEESEKSIRSRDSKIETLKTGLSQRQDAIRLLLKNNADRRQAEEEKRAAVQKELAEAMARRAVELQCENDVEKLVCP</sequence>
<dbReference type="Proteomes" id="UP000217790">
    <property type="component" value="Unassembled WGS sequence"/>
</dbReference>
<accession>A0A2H3DWH2</accession>
<dbReference type="AlphaFoldDB" id="A0A2H3DWH2"/>
<feature type="region of interest" description="Disordered" evidence="2">
    <location>
        <begin position="260"/>
        <end position="289"/>
    </location>
</feature>
<feature type="coiled-coil region" evidence="1">
    <location>
        <begin position="295"/>
        <end position="336"/>
    </location>
</feature>
<dbReference type="EMBL" id="KZ293647">
    <property type="protein sequence ID" value="PBK99555.1"/>
    <property type="molecule type" value="Genomic_DNA"/>
</dbReference>
<protein>
    <submittedName>
        <fullName evidence="3">Uncharacterized protein</fullName>
    </submittedName>
</protein>
<organism evidence="3 4">
    <name type="scientific">Armillaria gallica</name>
    <name type="common">Bulbous honey fungus</name>
    <name type="synonym">Armillaria bulbosa</name>
    <dbReference type="NCBI Taxonomy" id="47427"/>
    <lineage>
        <taxon>Eukaryota</taxon>
        <taxon>Fungi</taxon>
        <taxon>Dikarya</taxon>
        <taxon>Basidiomycota</taxon>
        <taxon>Agaricomycotina</taxon>
        <taxon>Agaricomycetes</taxon>
        <taxon>Agaricomycetidae</taxon>
        <taxon>Agaricales</taxon>
        <taxon>Marasmiineae</taxon>
        <taxon>Physalacriaceae</taxon>
        <taxon>Armillaria</taxon>
    </lineage>
</organism>
<reference evidence="4" key="1">
    <citation type="journal article" date="2017" name="Nat. Ecol. Evol.">
        <title>Genome expansion and lineage-specific genetic innovations in the forest pathogenic fungi Armillaria.</title>
        <authorList>
            <person name="Sipos G."/>
            <person name="Prasanna A.N."/>
            <person name="Walter M.C."/>
            <person name="O'Connor E."/>
            <person name="Balint B."/>
            <person name="Krizsan K."/>
            <person name="Kiss B."/>
            <person name="Hess J."/>
            <person name="Varga T."/>
            <person name="Slot J."/>
            <person name="Riley R."/>
            <person name="Boka B."/>
            <person name="Rigling D."/>
            <person name="Barry K."/>
            <person name="Lee J."/>
            <person name="Mihaltcheva S."/>
            <person name="LaButti K."/>
            <person name="Lipzen A."/>
            <person name="Waldron R."/>
            <person name="Moloney N.M."/>
            <person name="Sperisen C."/>
            <person name="Kredics L."/>
            <person name="Vagvoelgyi C."/>
            <person name="Patrignani A."/>
            <person name="Fitzpatrick D."/>
            <person name="Nagy I."/>
            <person name="Doyle S."/>
            <person name="Anderson J.B."/>
            <person name="Grigoriev I.V."/>
            <person name="Gueldener U."/>
            <person name="Muensterkoetter M."/>
            <person name="Nagy L.G."/>
        </authorList>
    </citation>
    <scope>NUCLEOTIDE SEQUENCE [LARGE SCALE GENOMIC DNA]</scope>
    <source>
        <strain evidence="4">Ar21-2</strain>
    </source>
</reference>
<dbReference type="OMA" id="QCENDVE"/>
<keyword evidence="4" id="KW-1185">Reference proteome</keyword>
<evidence type="ECO:0000313" key="4">
    <source>
        <dbReference type="Proteomes" id="UP000217790"/>
    </source>
</evidence>
<dbReference type="InParanoid" id="A0A2H3DWH2"/>
<proteinExistence type="predicted"/>